<feature type="transmembrane region" description="Helical" evidence="2">
    <location>
        <begin position="151"/>
        <end position="176"/>
    </location>
</feature>
<dbReference type="InterPro" id="IPR013106">
    <property type="entry name" value="Ig_V-set"/>
</dbReference>
<dbReference type="AlphaFoldDB" id="A0A8I5NME1"/>
<organism evidence="4 5">
    <name type="scientific">Papio anubis</name>
    <name type="common">Olive baboon</name>
    <dbReference type="NCBI Taxonomy" id="9555"/>
    <lineage>
        <taxon>Eukaryota</taxon>
        <taxon>Metazoa</taxon>
        <taxon>Chordata</taxon>
        <taxon>Craniata</taxon>
        <taxon>Vertebrata</taxon>
        <taxon>Euteleostomi</taxon>
        <taxon>Mammalia</taxon>
        <taxon>Eutheria</taxon>
        <taxon>Euarchontoglires</taxon>
        <taxon>Primates</taxon>
        <taxon>Haplorrhini</taxon>
        <taxon>Catarrhini</taxon>
        <taxon>Cercopithecidae</taxon>
        <taxon>Cercopithecinae</taxon>
        <taxon>Papio</taxon>
    </lineage>
</organism>
<dbReference type="FunFam" id="2.60.40.10:FF:002055">
    <property type="entry name" value="Immunoglobulin superfamily member 6"/>
    <property type="match status" value="1"/>
</dbReference>
<dbReference type="Gene3D" id="2.60.40.10">
    <property type="entry name" value="Immunoglobulins"/>
    <property type="match status" value="1"/>
</dbReference>
<keyword evidence="2" id="KW-0812">Transmembrane</keyword>
<evidence type="ECO:0000313" key="5">
    <source>
        <dbReference type="Proteomes" id="UP000028761"/>
    </source>
</evidence>
<dbReference type="InterPro" id="IPR007110">
    <property type="entry name" value="Ig-like_dom"/>
</dbReference>
<evidence type="ECO:0000259" key="3">
    <source>
        <dbReference type="PROSITE" id="PS50835"/>
    </source>
</evidence>
<gene>
    <name evidence="4" type="primary">IGSF6</name>
</gene>
<evidence type="ECO:0000313" key="4">
    <source>
        <dbReference type="Ensembl" id="ENSPANP00000049731.1"/>
    </source>
</evidence>
<feature type="transmembrane region" description="Helical" evidence="2">
    <location>
        <begin position="16"/>
        <end position="37"/>
    </location>
</feature>
<dbReference type="SUPFAM" id="SSF48726">
    <property type="entry name" value="Immunoglobulin"/>
    <property type="match status" value="1"/>
</dbReference>
<reference evidence="4 5" key="1">
    <citation type="submission" date="2012-03" db="EMBL/GenBank/DDBJ databases">
        <title>Whole Genome Assembly of Papio anubis.</title>
        <authorList>
            <person name="Liu Y.L."/>
            <person name="Abraham K.A."/>
            <person name="Akbar H.A."/>
            <person name="Ali S.A."/>
            <person name="Anosike U.A."/>
            <person name="Aqrawi P.A."/>
            <person name="Arias F.A."/>
            <person name="Attaway T.A."/>
            <person name="Awwad R.A."/>
            <person name="Babu C.B."/>
            <person name="Bandaranaike D.B."/>
            <person name="Battles P.B."/>
            <person name="Bell A.B."/>
            <person name="Beltran B.B."/>
            <person name="Berhane-Mersha D.B."/>
            <person name="Bess C.B."/>
            <person name="Bickham C.B."/>
            <person name="Bolden T.B."/>
            <person name="Carter K.C."/>
            <person name="Chau D.C."/>
            <person name="Chavez A.C."/>
            <person name="Clerc-Blankenburg K.C."/>
            <person name="Coyle M.C."/>
            <person name="Dao M.D."/>
            <person name="Davila M.L.D."/>
            <person name="Davy-Carroll L.D."/>
            <person name="Denson S.D."/>
            <person name="Dinh H.D."/>
            <person name="Fernandez S.F."/>
            <person name="Fernando P.F."/>
            <person name="Forbes L.F."/>
            <person name="Francis C.F."/>
            <person name="Francisco L.F."/>
            <person name="Fu Q.F."/>
            <person name="Garcia-Iii R.G."/>
            <person name="Garrett T.G."/>
            <person name="Gross S.G."/>
            <person name="Gubbala S.G."/>
            <person name="Hirani K.H."/>
            <person name="Hogues M.H."/>
            <person name="Hollins B.H."/>
            <person name="Jackson L.J."/>
            <person name="Javaid M.J."/>
            <person name="Jhangiani S.J."/>
            <person name="Johnson A.J."/>
            <person name="Johnson B.J."/>
            <person name="Jones J.J."/>
            <person name="Joshi V.J."/>
            <person name="Kalu J.K."/>
            <person name="Khan N.K."/>
            <person name="Korchina V.K."/>
            <person name="Kovar C.K."/>
            <person name="Lago L.L."/>
            <person name="Lara F.L."/>
            <person name="Le T.-K.L."/>
            <person name="Lee S.L."/>
            <person name="Legall-Iii F.L."/>
            <person name="Lemon S.L."/>
            <person name="Liu J.L."/>
            <person name="Liu Y.-S.L."/>
            <person name="Liyanage D.L."/>
            <person name="Lopez J.L."/>
            <person name="Lorensuhewa L.L."/>
            <person name="Mata R.M."/>
            <person name="Mathew T.M."/>
            <person name="Mercado C.M."/>
            <person name="Mercado I.M."/>
            <person name="Morales K.M."/>
            <person name="Morgan M.M."/>
            <person name="Munidasa M.M."/>
            <person name="Ngo D.N."/>
            <person name="Nguyen L.N."/>
            <person name="Nguyen T.N."/>
            <person name="Nguyen N.N."/>
            <person name="Obregon M.O."/>
            <person name="Okwuonu G.O."/>
            <person name="Ongeri F.O."/>
            <person name="Onwere C.O."/>
            <person name="Osifeso I.O."/>
            <person name="Parra A.P."/>
            <person name="Patil S.P."/>
            <person name="Perez A.P."/>
            <person name="Perez Y.P."/>
            <person name="Pham C.P."/>
            <person name="Pu L.-L.P."/>
            <person name="Puazo M.P."/>
            <person name="Quiroz J.Q."/>
            <person name="Rouhana J.R."/>
            <person name="Ruiz M.R."/>
            <person name="Ruiz S.-J.R."/>
            <person name="Saada N.S."/>
            <person name="Santibanez J.S."/>
            <person name="Scheel M.S."/>
            <person name="Schneider B.S."/>
            <person name="Simmons D.S."/>
            <person name="Sisson I.S."/>
            <person name="Tang L.-Y.T."/>
            <person name="Thornton R.T."/>
            <person name="Tisius J.T."/>
            <person name="Toledanes G.T."/>
            <person name="Trejos Z.T."/>
            <person name="Usmani K.U."/>
            <person name="Varghese R.V."/>
            <person name="Vattathil S.V."/>
            <person name="Vee V.V."/>
            <person name="Walker D.W."/>
            <person name="Weissenberger G.W."/>
            <person name="White C.W."/>
            <person name="Williams A.W."/>
            <person name="Woodworth J.W."/>
            <person name="Wright R.W."/>
            <person name="Zhu Y.Z."/>
            <person name="Han Y.H."/>
            <person name="Newsham I.N."/>
            <person name="Nazareth L.N."/>
            <person name="Worley K.W."/>
            <person name="Muzny D.M."/>
            <person name="Rogers J.R."/>
            <person name="Gibbs R.G."/>
        </authorList>
    </citation>
    <scope>NUCLEOTIDE SEQUENCE [LARGE SCALE GENOMIC DNA]</scope>
</reference>
<dbReference type="OMA" id="VTIECTF"/>
<dbReference type="PANTHER" id="PTHR15297:SF2">
    <property type="entry name" value="IMMUNOGLOBULIN SUPERFAMILY MEMBER 6"/>
    <property type="match status" value="1"/>
</dbReference>
<dbReference type="PANTHER" id="PTHR15297">
    <property type="entry name" value="IMMUNOGLOBULIN SUPERFAMILY MEMBER 6"/>
    <property type="match status" value="1"/>
</dbReference>
<dbReference type="Pfam" id="PF07686">
    <property type="entry name" value="V-set"/>
    <property type="match status" value="1"/>
</dbReference>
<evidence type="ECO:0000256" key="2">
    <source>
        <dbReference type="SAM" id="Phobius"/>
    </source>
</evidence>
<evidence type="ECO:0000256" key="1">
    <source>
        <dbReference type="SAM" id="MobiDB-lite"/>
    </source>
</evidence>
<proteinExistence type="predicted"/>
<protein>
    <submittedName>
        <fullName evidence="4">Immunoglobulin superfamily member 6</fullName>
    </submittedName>
</protein>
<feature type="domain" description="Ig-like" evidence="3">
    <location>
        <begin position="45"/>
        <end position="118"/>
    </location>
</feature>
<dbReference type="SMART" id="SM00406">
    <property type="entry name" value="IGv"/>
    <property type="match status" value="1"/>
</dbReference>
<name>A0A8I5NME1_PAPAN</name>
<keyword evidence="2" id="KW-1133">Transmembrane helix</keyword>
<dbReference type="InterPro" id="IPR013783">
    <property type="entry name" value="Ig-like_fold"/>
</dbReference>
<dbReference type="Ensembl" id="ENSPANT00000072282.1">
    <property type="protein sequence ID" value="ENSPANP00000049731.1"/>
    <property type="gene ID" value="ENSPANG00000014562.3"/>
</dbReference>
<feature type="region of interest" description="Disordered" evidence="1">
    <location>
        <begin position="241"/>
        <end position="274"/>
    </location>
</feature>
<keyword evidence="5" id="KW-1185">Reference proteome</keyword>
<dbReference type="PROSITE" id="PS51257">
    <property type="entry name" value="PROKAR_LIPOPROTEIN"/>
    <property type="match status" value="1"/>
</dbReference>
<sequence>MGTVSRSNIARHLQTNLILFCVGAVGACTVSVTQPWYLEVDYTHEAVTIKCTFSATGCPSEQPTRLWFRYGTQQPENLCLDGCKSEADKFTVREAFMENQISLTVNRVTANDSAIYICGIAFPSVPEARAKQTGGGTTLVVREIKLLSKELWSFLTALVSLLSVYVTGVGVAFILLSKSKSKPLRNKEIKEDSQKKSVRRIFQEIAQELYHKRHVETNQRSTSVAQAEVQWRGAILAHCKLRPPGSRHSPASDSQEKDNTTYENRRVLSNYERP</sequence>
<dbReference type="InterPro" id="IPR039089">
    <property type="entry name" value="IGSF6"/>
</dbReference>
<reference evidence="4" key="2">
    <citation type="submission" date="2025-08" db="UniProtKB">
        <authorList>
            <consortium name="Ensembl"/>
        </authorList>
    </citation>
    <scope>IDENTIFICATION</scope>
</reference>
<dbReference type="Proteomes" id="UP000028761">
    <property type="component" value="Chromosome 18"/>
</dbReference>
<keyword evidence="2" id="KW-0472">Membrane</keyword>
<feature type="compositionally biased region" description="Basic and acidic residues" evidence="1">
    <location>
        <begin position="254"/>
        <end position="274"/>
    </location>
</feature>
<accession>A0A8I5NME1</accession>
<dbReference type="InterPro" id="IPR036179">
    <property type="entry name" value="Ig-like_dom_sf"/>
</dbReference>
<reference evidence="4" key="3">
    <citation type="submission" date="2025-09" db="UniProtKB">
        <authorList>
            <consortium name="Ensembl"/>
        </authorList>
    </citation>
    <scope>IDENTIFICATION</scope>
</reference>
<dbReference type="PROSITE" id="PS50835">
    <property type="entry name" value="IG_LIKE"/>
    <property type="match status" value="1"/>
</dbReference>
<dbReference type="GeneTree" id="ENSGT00390000014131"/>